<evidence type="ECO:0000256" key="1">
    <source>
        <dbReference type="ARBA" id="ARBA00023015"/>
    </source>
</evidence>
<dbReference type="InterPro" id="IPR009057">
    <property type="entry name" value="Homeodomain-like_sf"/>
</dbReference>
<dbReference type="Gene3D" id="1.10.10.60">
    <property type="entry name" value="Homeodomain-like"/>
    <property type="match status" value="1"/>
</dbReference>
<dbReference type="OrthoDB" id="6561812at2"/>
<reference evidence="5 6" key="1">
    <citation type="submission" date="2018-01" db="EMBL/GenBank/DDBJ databases">
        <title>Complete genome sequences of 14 Citrobacter spp. isolated from plant in Canada.</title>
        <authorList>
            <person name="Bhandare S.G."/>
            <person name="Colavecchio A."/>
            <person name="Jeukens J."/>
            <person name="Emond-Rheault J.-G."/>
            <person name="Freschi L."/>
            <person name="Hamel J."/>
            <person name="Kukavica-Ibrulj I."/>
            <person name="Levesque R."/>
            <person name="Goodridge L."/>
        </authorList>
    </citation>
    <scope>NUCLEOTIDE SEQUENCE [LARGE SCALE GENOMIC DNA]</scope>
    <source>
        <strain evidence="5 6">S1285</strain>
    </source>
</reference>
<evidence type="ECO:0000313" key="5">
    <source>
        <dbReference type="EMBL" id="POU65285.1"/>
    </source>
</evidence>
<gene>
    <name evidence="5" type="ORF">C3430_13950</name>
</gene>
<keyword evidence="1" id="KW-0805">Transcription regulation</keyword>
<dbReference type="GO" id="GO:0003700">
    <property type="term" value="F:DNA-binding transcription factor activity"/>
    <property type="evidence" value="ECO:0007669"/>
    <property type="project" value="InterPro"/>
</dbReference>
<dbReference type="GO" id="GO:0043565">
    <property type="term" value="F:sequence-specific DNA binding"/>
    <property type="evidence" value="ECO:0007669"/>
    <property type="project" value="InterPro"/>
</dbReference>
<dbReference type="SUPFAM" id="SSF46689">
    <property type="entry name" value="Homeodomain-like"/>
    <property type="match status" value="1"/>
</dbReference>
<dbReference type="PANTHER" id="PTHR43280">
    <property type="entry name" value="ARAC-FAMILY TRANSCRIPTIONAL REGULATOR"/>
    <property type="match status" value="1"/>
</dbReference>
<dbReference type="Pfam" id="PF12833">
    <property type="entry name" value="HTH_18"/>
    <property type="match status" value="1"/>
</dbReference>
<keyword evidence="3" id="KW-0804">Transcription</keyword>
<name>A0A2S4RXU3_CITAM</name>
<dbReference type="RefSeq" id="WP_103778219.1">
    <property type="nucleotide sequence ID" value="NZ_PQLX01000004.1"/>
</dbReference>
<dbReference type="InterPro" id="IPR018060">
    <property type="entry name" value="HTH_AraC"/>
</dbReference>
<evidence type="ECO:0000256" key="3">
    <source>
        <dbReference type="ARBA" id="ARBA00023163"/>
    </source>
</evidence>
<evidence type="ECO:0000256" key="2">
    <source>
        <dbReference type="ARBA" id="ARBA00023125"/>
    </source>
</evidence>
<dbReference type="PANTHER" id="PTHR43280:SF33">
    <property type="entry name" value="HTH-TYPE TRANSCRIPTIONAL REGULATOR APPY-RELATED"/>
    <property type="match status" value="1"/>
</dbReference>
<dbReference type="PROSITE" id="PS01124">
    <property type="entry name" value="HTH_ARAC_FAMILY_2"/>
    <property type="match status" value="1"/>
</dbReference>
<feature type="domain" description="HTH araC/xylS-type" evidence="4">
    <location>
        <begin position="200"/>
        <end position="297"/>
    </location>
</feature>
<sequence>MFEDTTHQGIHITTGHTDKILDYLAPEILLSHHCLIYVLEGELWFSDNDHNYPTRCCTGQAIFLEKGTILPSRMLDKIASGTSYKIRVIKIDPRIISLFNFFSYIESGYEQNRILPKSDTPESLSSHLIDFRKLSHSEHRVLERVSYLLAAENVCGQFPETPTNQTIRLHEYHLVLGFMLKVMPEMVDILHKHSQESYAERTASIIMSDYCRTWTLSEVSSVMHISPSTLKRKINYEVGPFSDFVNRLKTTEALRRLRRTNHSLTKIAHDLGFCSNAYFAKVFVKYMGFLPSSVRQRR</sequence>
<organism evidence="5 6">
    <name type="scientific">Citrobacter amalonaticus</name>
    <dbReference type="NCBI Taxonomy" id="35703"/>
    <lineage>
        <taxon>Bacteria</taxon>
        <taxon>Pseudomonadati</taxon>
        <taxon>Pseudomonadota</taxon>
        <taxon>Gammaproteobacteria</taxon>
        <taxon>Enterobacterales</taxon>
        <taxon>Enterobacteriaceae</taxon>
        <taxon>Citrobacter</taxon>
    </lineage>
</organism>
<dbReference type="EMBL" id="PQLX01000004">
    <property type="protein sequence ID" value="POU65285.1"/>
    <property type="molecule type" value="Genomic_DNA"/>
</dbReference>
<dbReference type="Proteomes" id="UP000237003">
    <property type="component" value="Unassembled WGS sequence"/>
</dbReference>
<evidence type="ECO:0000313" key="6">
    <source>
        <dbReference type="Proteomes" id="UP000237003"/>
    </source>
</evidence>
<dbReference type="AlphaFoldDB" id="A0A2S4RXU3"/>
<evidence type="ECO:0000259" key="4">
    <source>
        <dbReference type="PROSITE" id="PS01124"/>
    </source>
</evidence>
<proteinExistence type="predicted"/>
<accession>A0A2S4RXU3</accession>
<keyword evidence="2" id="KW-0238">DNA-binding</keyword>
<comment type="caution">
    <text evidence="5">The sequence shown here is derived from an EMBL/GenBank/DDBJ whole genome shotgun (WGS) entry which is preliminary data.</text>
</comment>
<protein>
    <recommendedName>
        <fullName evidence="4">HTH araC/xylS-type domain-containing protein</fullName>
    </recommendedName>
</protein>
<dbReference type="SMART" id="SM00342">
    <property type="entry name" value="HTH_ARAC"/>
    <property type="match status" value="1"/>
</dbReference>